<evidence type="ECO:0000313" key="5">
    <source>
        <dbReference type="Proteomes" id="UP000279446"/>
    </source>
</evidence>
<dbReference type="OrthoDB" id="9779630at2"/>
<feature type="coiled-coil region" evidence="2">
    <location>
        <begin position="33"/>
        <end position="67"/>
    </location>
</feature>
<accession>A0A433YES8</accession>
<dbReference type="Pfam" id="PF04012">
    <property type="entry name" value="PspA_IM30"/>
    <property type="match status" value="1"/>
</dbReference>
<keyword evidence="2" id="KW-0175">Coiled coil</keyword>
<keyword evidence="5" id="KW-1185">Reference proteome</keyword>
<comment type="caution">
    <text evidence="4">The sequence shown here is derived from an EMBL/GenBank/DDBJ whole genome shotgun (WGS) entry which is preliminary data.</text>
</comment>
<gene>
    <name evidence="4" type="ORF">EJP82_00100</name>
</gene>
<feature type="region of interest" description="Disordered" evidence="3">
    <location>
        <begin position="143"/>
        <end position="168"/>
    </location>
</feature>
<organism evidence="4 5">
    <name type="scientific">Paenibacillus anaericanus</name>
    <dbReference type="NCBI Taxonomy" id="170367"/>
    <lineage>
        <taxon>Bacteria</taxon>
        <taxon>Bacillati</taxon>
        <taxon>Bacillota</taxon>
        <taxon>Bacilli</taxon>
        <taxon>Bacillales</taxon>
        <taxon>Paenibacillaceae</taxon>
        <taxon>Paenibacillus</taxon>
    </lineage>
</organism>
<evidence type="ECO:0000256" key="2">
    <source>
        <dbReference type="SAM" id="Coils"/>
    </source>
</evidence>
<comment type="similarity">
    <text evidence="1">Belongs to the PspA/Vipp/IM30 family.</text>
</comment>
<dbReference type="AlphaFoldDB" id="A0A433YES8"/>
<name>A0A433YES8_9BACL</name>
<sequence length="222" mass="24929">MNLFDRLSNLTKATIHEVLNKVEDPVMMTGQYLRNLEGDIAAAENMLKEQKMTASILKRKNSEAEATSKKFELDALAALEAGDEDRARQAAVAKINYEEQAAQFATEAEEARGRVIELEIRLKEGKEEYDRLKEKQNELAERARKAKERAQAERPNFSRGIESGDAAKGFQRMEEKILAWEAGAEVSGHQYSPSESINSTPAVDDSAVRDEIQRLKNKLSSK</sequence>
<evidence type="ECO:0000256" key="3">
    <source>
        <dbReference type="SAM" id="MobiDB-lite"/>
    </source>
</evidence>
<feature type="compositionally biased region" description="Basic and acidic residues" evidence="3">
    <location>
        <begin position="143"/>
        <end position="152"/>
    </location>
</feature>
<proteinExistence type="inferred from homology"/>
<dbReference type="PANTHER" id="PTHR31088:SF6">
    <property type="entry name" value="PHAGE SHOCK PROTEIN A"/>
    <property type="match status" value="1"/>
</dbReference>
<evidence type="ECO:0000313" key="4">
    <source>
        <dbReference type="EMBL" id="RUT48389.1"/>
    </source>
</evidence>
<evidence type="ECO:0000256" key="1">
    <source>
        <dbReference type="ARBA" id="ARBA00043985"/>
    </source>
</evidence>
<dbReference type="PANTHER" id="PTHR31088">
    <property type="entry name" value="MEMBRANE-ASSOCIATED PROTEIN VIPP1, CHLOROPLASTIC"/>
    <property type="match status" value="1"/>
</dbReference>
<dbReference type="Proteomes" id="UP000279446">
    <property type="component" value="Unassembled WGS sequence"/>
</dbReference>
<protein>
    <submittedName>
        <fullName evidence="4">PspA/IM30 family protein</fullName>
    </submittedName>
</protein>
<dbReference type="EMBL" id="RZNY01000001">
    <property type="protein sequence ID" value="RUT48389.1"/>
    <property type="molecule type" value="Genomic_DNA"/>
</dbReference>
<dbReference type="InterPro" id="IPR007157">
    <property type="entry name" value="PspA_VIPP1"/>
</dbReference>
<feature type="compositionally biased region" description="Polar residues" evidence="3">
    <location>
        <begin position="189"/>
        <end position="201"/>
    </location>
</feature>
<dbReference type="RefSeq" id="WP_127189987.1">
    <property type="nucleotide sequence ID" value="NZ_RZNY01000001.1"/>
</dbReference>
<reference evidence="4 5" key="1">
    <citation type="submission" date="2018-12" db="EMBL/GenBank/DDBJ databases">
        <authorList>
            <person name="Sun L."/>
            <person name="Chen Z."/>
        </authorList>
    </citation>
    <scope>NUCLEOTIDE SEQUENCE [LARGE SCALE GENOMIC DNA]</scope>
    <source>
        <strain evidence="4 5">DSM 15890</strain>
    </source>
</reference>
<feature type="region of interest" description="Disordered" evidence="3">
    <location>
        <begin position="188"/>
        <end position="207"/>
    </location>
</feature>